<reference evidence="1 2" key="1">
    <citation type="submission" date="2024-05" db="EMBL/GenBank/DDBJ databases">
        <title>Roseateles sp. 2.12 16S ribosomal RNA gene Genome sequencing and assembly.</title>
        <authorList>
            <person name="Woo H."/>
        </authorList>
    </citation>
    <scope>NUCLEOTIDE SEQUENCE [LARGE SCALE GENOMIC DNA]</scope>
    <source>
        <strain evidence="1 2">2.12</strain>
    </source>
</reference>
<dbReference type="EMBL" id="JBDPZC010000001">
    <property type="protein sequence ID" value="MEO3711529.1"/>
    <property type="molecule type" value="Genomic_DNA"/>
</dbReference>
<organism evidence="1 2">
    <name type="scientific">Roseateles flavus</name>
    <dbReference type="NCBI Taxonomy" id="3149041"/>
    <lineage>
        <taxon>Bacteria</taxon>
        <taxon>Pseudomonadati</taxon>
        <taxon>Pseudomonadota</taxon>
        <taxon>Betaproteobacteria</taxon>
        <taxon>Burkholderiales</taxon>
        <taxon>Sphaerotilaceae</taxon>
        <taxon>Roseateles</taxon>
    </lineage>
</organism>
<keyword evidence="2" id="KW-1185">Reference proteome</keyword>
<proteinExistence type="predicted"/>
<protein>
    <submittedName>
        <fullName evidence="1">Uncharacterized protein</fullName>
    </submittedName>
</protein>
<gene>
    <name evidence="1" type="ORF">ABDJ40_01975</name>
</gene>
<evidence type="ECO:0000313" key="2">
    <source>
        <dbReference type="Proteomes" id="UP001462640"/>
    </source>
</evidence>
<comment type="caution">
    <text evidence="1">The sequence shown here is derived from an EMBL/GenBank/DDBJ whole genome shotgun (WGS) entry which is preliminary data.</text>
</comment>
<dbReference type="RefSeq" id="WP_347605427.1">
    <property type="nucleotide sequence ID" value="NZ_JBDPZC010000001.1"/>
</dbReference>
<accession>A0ABV0G8Z3</accession>
<name>A0ABV0G8Z3_9BURK</name>
<evidence type="ECO:0000313" key="1">
    <source>
        <dbReference type="EMBL" id="MEO3711529.1"/>
    </source>
</evidence>
<dbReference type="Proteomes" id="UP001462640">
    <property type="component" value="Unassembled WGS sequence"/>
</dbReference>
<sequence>MSDISDPTLAQCAAHCLPGDWQQQQGQALASTGAEACGLPVLLVQALQQAHLGLRDQSQALLRQMQQGWWSLRFDDGPGNAALSLSAIAPWQLEVRAGALQLRALIHPQPLRLLALQVI</sequence>